<comment type="subcellular location">
    <subcellularLocation>
        <location evidence="2">Cell envelope</location>
    </subcellularLocation>
    <subcellularLocation>
        <location evidence="1">Membrane</location>
        <topology evidence="1">Multi-pass membrane protein</topology>
    </subcellularLocation>
</comment>
<proteinExistence type="predicted"/>
<dbReference type="EMBL" id="JBHTLU010000034">
    <property type="protein sequence ID" value="MFD1223232.1"/>
    <property type="molecule type" value="Genomic_DNA"/>
</dbReference>
<dbReference type="Gene3D" id="2.60.40.10">
    <property type="entry name" value="Immunoglobulins"/>
    <property type="match status" value="1"/>
</dbReference>
<evidence type="ECO:0000259" key="9">
    <source>
        <dbReference type="Pfam" id="PF07940"/>
    </source>
</evidence>
<evidence type="ECO:0000256" key="8">
    <source>
        <dbReference type="ARBA" id="ARBA00023235"/>
    </source>
</evidence>
<organism evidence="11 12">
    <name type="scientific">Paenibacillus vulneris</name>
    <dbReference type="NCBI Taxonomy" id="1133364"/>
    <lineage>
        <taxon>Bacteria</taxon>
        <taxon>Bacillati</taxon>
        <taxon>Bacillota</taxon>
        <taxon>Bacilli</taxon>
        <taxon>Bacillales</taxon>
        <taxon>Paenibacillaceae</taxon>
        <taxon>Paenibacillus</taxon>
    </lineage>
</organism>
<dbReference type="InterPro" id="IPR052447">
    <property type="entry name" value="Dermatan-Sulfate_Isomerase"/>
</dbReference>
<evidence type="ECO:0000256" key="1">
    <source>
        <dbReference type="ARBA" id="ARBA00004141"/>
    </source>
</evidence>
<evidence type="ECO:0000256" key="3">
    <source>
        <dbReference type="ARBA" id="ARBA00022692"/>
    </source>
</evidence>
<feature type="domain" description="Heparinase II N-terminal" evidence="10">
    <location>
        <begin position="40"/>
        <end position="453"/>
    </location>
</feature>
<dbReference type="PIRSF" id="PIRSF034409">
    <property type="entry name" value="Oligosach_lyase"/>
    <property type="match status" value="1"/>
</dbReference>
<keyword evidence="7" id="KW-0325">Glycoprotein</keyword>
<keyword evidence="12" id="KW-1185">Reference proteome</keyword>
<dbReference type="InterPro" id="IPR013783">
    <property type="entry name" value="Ig-like_fold"/>
</dbReference>
<dbReference type="SUPFAM" id="SSF48230">
    <property type="entry name" value="Chondroitin AC/alginate lyase"/>
    <property type="match status" value="1"/>
</dbReference>
<gene>
    <name evidence="11" type="ORF">ACFQ4B_24220</name>
</gene>
<comment type="caution">
    <text evidence="11">The sequence shown here is derived from an EMBL/GenBank/DDBJ whole genome shotgun (WGS) entry which is preliminary data.</text>
</comment>
<name>A0ABW3US80_9BACL</name>
<evidence type="ECO:0000313" key="11">
    <source>
        <dbReference type="EMBL" id="MFD1223232.1"/>
    </source>
</evidence>
<dbReference type="InterPro" id="IPR008929">
    <property type="entry name" value="Chondroitin_lyas"/>
</dbReference>
<dbReference type="InterPro" id="IPR012364">
    <property type="entry name" value="Oligosacch_lyase"/>
</dbReference>
<evidence type="ECO:0000256" key="7">
    <source>
        <dbReference type="ARBA" id="ARBA00023180"/>
    </source>
</evidence>
<dbReference type="Pfam" id="PF07940">
    <property type="entry name" value="Hepar_II_III_C"/>
    <property type="match status" value="1"/>
</dbReference>
<keyword evidence="3" id="KW-0812">Transmembrane</keyword>
<sequence>MSHLLYQPIAGPLTVQYQPDSDTRLTENPPRFTWIPAQLEEDRYTLQYSRSPEFEEGCTVTVKRIPYNLYTPDEPLEPGAYYWRYALLLDASSNEQGDEHSEWSVIRSFTVPEGLPLTPLARREVRYQQAAAGHPRLWLQASELPDFRRRVKQDAAFCGWDVFIEKSVQPWMGKELIAEPKPYPDNKRTAKLWRQMYMDCQEALYAVRHLSVAGLVLEDELILERAKQWLLHVASWDPQGPTSRDYNDEAAFRVAGALAWGYDWLYDRLTAAEREEVRGKLRKRAEQVAFHVMERSKIHHVPFDSHAVRSLSSVLVPCSIAMLGEESKAVEWLDYTLEYYACLYTPWGGADGGWAEGPMYWTTGMAFVTEAMNLLKKYTGIDFYQRPFFQKTGDFPLYCFSPDTIRASFGDQSTLGDPVSLKTGFNIRQFAGITGNGYYQWYYEQTKAIDTDSELKFYNYGWWDFRFDEMMYRYDYPEIPAQAPSDIEPVKWFRDIGWVAFHARMDKPEEHIMLLAKSSPYGSISHSHGDQNGFLLHAYGEPLAIESGYYVAFGSTMHMNWRKQTRSTNNVLIDGLGQYAGTNKALNIAASGTVEDVEQHPGYTYTRCNATAAYQENVPYLERYVRELYFVNESYIVVVDSLDLSRPGRVDWLFHTLYEMKLGPQSFRVQGRKANMDGRFVYCSSGELNLSQTNEFAEVDPSEIEGLDLQWHLTASTEPSASHRIVTLLVPMRKDDPKYVSYFMDDQGHGVDLYFTEDGRTHRIEVAKVY</sequence>
<evidence type="ECO:0000256" key="6">
    <source>
        <dbReference type="ARBA" id="ARBA00023136"/>
    </source>
</evidence>
<dbReference type="Gene3D" id="1.50.10.100">
    <property type="entry name" value="Chondroitin AC/alginate lyase"/>
    <property type="match status" value="1"/>
</dbReference>
<accession>A0ABW3US80</accession>
<evidence type="ECO:0000259" key="10">
    <source>
        <dbReference type="Pfam" id="PF16332"/>
    </source>
</evidence>
<evidence type="ECO:0000313" key="12">
    <source>
        <dbReference type="Proteomes" id="UP001597180"/>
    </source>
</evidence>
<evidence type="ECO:0000256" key="5">
    <source>
        <dbReference type="ARBA" id="ARBA00022989"/>
    </source>
</evidence>
<dbReference type="PANTHER" id="PTHR15532:SF5">
    <property type="entry name" value="SULFOTRANSFERASE DOMAIN-CONTAINING PROTEIN"/>
    <property type="match status" value="1"/>
</dbReference>
<dbReference type="Gene3D" id="2.70.98.70">
    <property type="match status" value="1"/>
</dbReference>
<protein>
    <submittedName>
        <fullName evidence="11">DUF4962 domain-containing protein</fullName>
    </submittedName>
</protein>
<reference evidence="12" key="1">
    <citation type="journal article" date="2019" name="Int. J. Syst. Evol. Microbiol.">
        <title>The Global Catalogue of Microorganisms (GCM) 10K type strain sequencing project: providing services to taxonomists for standard genome sequencing and annotation.</title>
        <authorList>
            <consortium name="The Broad Institute Genomics Platform"/>
            <consortium name="The Broad Institute Genome Sequencing Center for Infectious Disease"/>
            <person name="Wu L."/>
            <person name="Ma J."/>
        </authorList>
    </citation>
    <scope>NUCLEOTIDE SEQUENCE [LARGE SCALE GENOMIC DNA]</scope>
    <source>
        <strain evidence="12">CCUG 53270</strain>
    </source>
</reference>
<dbReference type="RefSeq" id="WP_345590188.1">
    <property type="nucleotide sequence ID" value="NZ_BAABJG010000022.1"/>
</dbReference>
<evidence type="ECO:0000256" key="4">
    <source>
        <dbReference type="ARBA" id="ARBA00022729"/>
    </source>
</evidence>
<evidence type="ECO:0000256" key="2">
    <source>
        <dbReference type="ARBA" id="ARBA00004196"/>
    </source>
</evidence>
<dbReference type="InterPro" id="IPR012480">
    <property type="entry name" value="Hepar_II_III_C"/>
</dbReference>
<dbReference type="Proteomes" id="UP001597180">
    <property type="component" value="Unassembled WGS sequence"/>
</dbReference>
<dbReference type="InterPro" id="IPR032518">
    <property type="entry name" value="HepII_N"/>
</dbReference>
<dbReference type="Pfam" id="PF16332">
    <property type="entry name" value="DUF4962"/>
    <property type="match status" value="1"/>
</dbReference>
<feature type="domain" description="Heparinase II/III-like C-terminal" evidence="9">
    <location>
        <begin position="489"/>
        <end position="727"/>
    </location>
</feature>
<keyword evidence="4" id="KW-0732">Signal</keyword>
<keyword evidence="8" id="KW-0413">Isomerase</keyword>
<keyword evidence="5" id="KW-1133">Transmembrane helix</keyword>
<keyword evidence="6" id="KW-0472">Membrane</keyword>
<dbReference type="PANTHER" id="PTHR15532">
    <property type="match status" value="1"/>
</dbReference>